<proteinExistence type="predicted"/>
<accession>A0AAE0XT54</accession>
<feature type="compositionally biased region" description="Low complexity" evidence="1">
    <location>
        <begin position="166"/>
        <end position="176"/>
    </location>
</feature>
<evidence type="ECO:0000313" key="2">
    <source>
        <dbReference type="EMBL" id="KAK3709041.1"/>
    </source>
</evidence>
<dbReference type="EMBL" id="JAWDGP010007676">
    <property type="protein sequence ID" value="KAK3709041.1"/>
    <property type="molecule type" value="Genomic_DNA"/>
</dbReference>
<gene>
    <name evidence="2" type="ORF">RRG08_055202</name>
</gene>
<evidence type="ECO:0000256" key="1">
    <source>
        <dbReference type="SAM" id="MobiDB-lite"/>
    </source>
</evidence>
<sequence>MALLATAVCIGGELLFDFIFDAGVAVAVEGAEGIAASFVEPAATAAAEALVTSEEALPVATETLKAAFGQALPALAKQTTTGVAEVIKKGIKRKAKEGWEDAVSKRRANDEADLPEQFDLEEVHPDEVLEQLNDDDLDFLEDEDDFVEPVEPMARIKQTKRKQTPAARAAAAAAEQRAARDRSPVAGPSRALTPPPSASKRQRVEDVPLPVDSDDEEMPAAQRQTNMASGGAPAQMMSNMWFDGFGEYTSPDGQVFTTYKRTYKKSYKCHCKFEGESSAQAYITDAQDVPVYVNHGGNTFPYWYRRASCNDEEFNQPDNVLGFRCTRMGFSVPRLELATIPNNKTSENEVPMPTPMHAEMWTFLDVNNDYGIPIRHEDHSHAWVMAHNYDFTDYFKGEVPVMRSHCQMWDKDMLLNLNRDNITYEGVENTMSFESPWDIYDLKRHPGYRSVPATDATAFALEFTPKEQKWTFFPHTQVVDLNASRGAEGIVDSSDWAVWSENAGKQDNLLEWPVNYIQTPYDAKVDGHAHSIANKVRLAHLSNTEGLYASNTLRWRNPKRAYGYKKAGKDDFAISDLSLDATLGGYAVTQHNISGLTSDGEANTFQHFPLFMFGVHPDYERKANGVLPYNYFANINVTYFSDVEWLIATPAPSYLPIGPGGCDGRTVHTRHMYNDKGFADRVLARTTRRRVMGKIKGNHYIGGVNFI</sequence>
<feature type="region of interest" description="Disordered" evidence="1">
    <location>
        <begin position="98"/>
        <end position="118"/>
    </location>
</feature>
<feature type="compositionally biased region" description="Basic and acidic residues" evidence="1">
    <location>
        <begin position="98"/>
        <end position="110"/>
    </location>
</feature>
<organism evidence="2 3">
    <name type="scientific">Elysia crispata</name>
    <name type="common">lettuce slug</name>
    <dbReference type="NCBI Taxonomy" id="231223"/>
    <lineage>
        <taxon>Eukaryota</taxon>
        <taxon>Metazoa</taxon>
        <taxon>Spiralia</taxon>
        <taxon>Lophotrochozoa</taxon>
        <taxon>Mollusca</taxon>
        <taxon>Gastropoda</taxon>
        <taxon>Heterobranchia</taxon>
        <taxon>Euthyneura</taxon>
        <taxon>Panpulmonata</taxon>
        <taxon>Sacoglossa</taxon>
        <taxon>Placobranchoidea</taxon>
        <taxon>Plakobranchidae</taxon>
        <taxon>Elysia</taxon>
    </lineage>
</organism>
<evidence type="ECO:0000313" key="3">
    <source>
        <dbReference type="Proteomes" id="UP001283361"/>
    </source>
</evidence>
<reference evidence="2" key="1">
    <citation type="journal article" date="2023" name="G3 (Bethesda)">
        <title>A reference genome for the long-term kleptoplast-retaining sea slug Elysia crispata morphotype clarki.</title>
        <authorList>
            <person name="Eastman K.E."/>
            <person name="Pendleton A.L."/>
            <person name="Shaikh M.A."/>
            <person name="Suttiyut T."/>
            <person name="Ogas R."/>
            <person name="Tomko P."/>
            <person name="Gavelis G."/>
            <person name="Widhalm J.R."/>
            <person name="Wisecaver J.H."/>
        </authorList>
    </citation>
    <scope>NUCLEOTIDE SEQUENCE</scope>
    <source>
        <strain evidence="2">ECLA1</strain>
    </source>
</reference>
<protein>
    <submittedName>
        <fullName evidence="2">Uncharacterized protein</fullName>
    </submittedName>
</protein>
<comment type="caution">
    <text evidence="2">The sequence shown here is derived from an EMBL/GenBank/DDBJ whole genome shotgun (WGS) entry which is preliminary data.</text>
</comment>
<name>A0AAE0XT54_9GAST</name>
<feature type="region of interest" description="Disordered" evidence="1">
    <location>
        <begin position="154"/>
        <end position="205"/>
    </location>
</feature>
<keyword evidence="3" id="KW-1185">Reference proteome</keyword>
<dbReference type="Proteomes" id="UP001283361">
    <property type="component" value="Unassembled WGS sequence"/>
</dbReference>
<dbReference type="AlphaFoldDB" id="A0AAE0XT54"/>